<evidence type="ECO:0000313" key="3">
    <source>
        <dbReference type="Proteomes" id="UP000023152"/>
    </source>
</evidence>
<feature type="compositionally biased region" description="Basic and acidic residues" evidence="1">
    <location>
        <begin position="225"/>
        <end position="240"/>
    </location>
</feature>
<sequence length="362" mass="41056">MSRDSEMLKNQSTLNSHNRNKTPEPVYYRQFGGVTRTGTNTITATGTGTGTGTTKDTGLTFGYSHVGTVFTSPSNPAGDLVHPPMTDQNSGKKPLQQVSSLHLPSAKLQKNIELMDKDEHLQLAHKHYLASEDFDQENSQSHSIGRLERNQPNDARNPNKSKAAADKERRKEDEAEYSDASNQSNAFQKKNGLQETRCIRRRFYKKKKKKKRAYENDNEEEENNNNEKEEKKSQNDEMQRGRKTRSSHIDSDSDSGSIHTDKQDDPHHMRTQSKGKQKDRSKSKSKSKNKKKSKKNEHRKDNGKAKTSATVSDNDTHGKQSKAKEGTENREDDGTNEKKMAPQTDDMERYDSRNLTDTLSPQ</sequence>
<feature type="compositionally biased region" description="Polar residues" evidence="1">
    <location>
        <begin position="86"/>
        <end position="97"/>
    </location>
</feature>
<comment type="caution">
    <text evidence="2">The sequence shown here is derived from an EMBL/GenBank/DDBJ whole genome shotgun (WGS) entry which is preliminary data.</text>
</comment>
<organism evidence="2 3">
    <name type="scientific">Reticulomyxa filosa</name>
    <dbReference type="NCBI Taxonomy" id="46433"/>
    <lineage>
        <taxon>Eukaryota</taxon>
        <taxon>Sar</taxon>
        <taxon>Rhizaria</taxon>
        <taxon>Retaria</taxon>
        <taxon>Foraminifera</taxon>
        <taxon>Monothalamids</taxon>
        <taxon>Reticulomyxidae</taxon>
        <taxon>Reticulomyxa</taxon>
    </lineage>
</organism>
<feature type="region of interest" description="Disordered" evidence="1">
    <location>
        <begin position="74"/>
        <end position="97"/>
    </location>
</feature>
<protein>
    <submittedName>
        <fullName evidence="2">Uncharacterized protein</fullName>
    </submittedName>
</protein>
<evidence type="ECO:0000256" key="1">
    <source>
        <dbReference type="SAM" id="MobiDB-lite"/>
    </source>
</evidence>
<evidence type="ECO:0000313" key="2">
    <source>
        <dbReference type="EMBL" id="ETO14737.1"/>
    </source>
</evidence>
<keyword evidence="3" id="KW-1185">Reference proteome</keyword>
<reference evidence="2 3" key="1">
    <citation type="journal article" date="2013" name="Curr. Biol.">
        <title>The Genome of the Foraminiferan Reticulomyxa filosa.</title>
        <authorList>
            <person name="Glockner G."/>
            <person name="Hulsmann N."/>
            <person name="Schleicher M."/>
            <person name="Noegel A.A."/>
            <person name="Eichinger L."/>
            <person name="Gallinger C."/>
            <person name="Pawlowski J."/>
            <person name="Sierra R."/>
            <person name="Euteneuer U."/>
            <person name="Pillet L."/>
            <person name="Moustafa A."/>
            <person name="Platzer M."/>
            <person name="Groth M."/>
            <person name="Szafranski K."/>
            <person name="Schliwa M."/>
        </authorList>
    </citation>
    <scope>NUCLEOTIDE SEQUENCE [LARGE SCALE GENOMIC DNA]</scope>
</reference>
<dbReference type="AlphaFoldDB" id="X6MMS0"/>
<feature type="compositionally biased region" description="Basic and acidic residues" evidence="1">
    <location>
        <begin position="259"/>
        <end position="268"/>
    </location>
</feature>
<feature type="compositionally biased region" description="Basic residues" evidence="1">
    <location>
        <begin position="283"/>
        <end position="297"/>
    </location>
</feature>
<dbReference type="EMBL" id="ASPP01019815">
    <property type="protein sequence ID" value="ETO14737.1"/>
    <property type="molecule type" value="Genomic_DNA"/>
</dbReference>
<feature type="compositionally biased region" description="Polar residues" evidence="1">
    <location>
        <begin position="179"/>
        <end position="194"/>
    </location>
</feature>
<feature type="compositionally biased region" description="Polar residues" evidence="1">
    <location>
        <begin position="8"/>
        <end position="17"/>
    </location>
</feature>
<feature type="region of interest" description="Disordered" evidence="1">
    <location>
        <begin position="1"/>
        <end position="25"/>
    </location>
</feature>
<gene>
    <name evidence="2" type="ORF">RFI_22632</name>
</gene>
<dbReference type="Proteomes" id="UP000023152">
    <property type="component" value="Unassembled WGS sequence"/>
</dbReference>
<feature type="region of interest" description="Disordered" evidence="1">
    <location>
        <begin position="133"/>
        <end position="362"/>
    </location>
</feature>
<name>X6MMS0_RETFI</name>
<accession>X6MMS0</accession>
<feature type="compositionally biased region" description="Basic and acidic residues" evidence="1">
    <location>
        <begin position="314"/>
        <end position="354"/>
    </location>
</feature>
<feature type="compositionally biased region" description="Basic residues" evidence="1">
    <location>
        <begin position="199"/>
        <end position="212"/>
    </location>
</feature>
<proteinExistence type="predicted"/>
<feature type="compositionally biased region" description="Basic and acidic residues" evidence="1">
    <location>
        <begin position="163"/>
        <end position="173"/>
    </location>
</feature>